<organism evidence="2 3">
    <name type="scientific">Penicillium cinerascens</name>
    <dbReference type="NCBI Taxonomy" id="70096"/>
    <lineage>
        <taxon>Eukaryota</taxon>
        <taxon>Fungi</taxon>
        <taxon>Dikarya</taxon>
        <taxon>Ascomycota</taxon>
        <taxon>Pezizomycotina</taxon>
        <taxon>Eurotiomycetes</taxon>
        <taxon>Eurotiomycetidae</taxon>
        <taxon>Eurotiales</taxon>
        <taxon>Aspergillaceae</taxon>
        <taxon>Penicillium</taxon>
    </lineage>
</organism>
<dbReference type="AlphaFoldDB" id="A0A9W9N948"/>
<evidence type="ECO:0000313" key="2">
    <source>
        <dbReference type="EMBL" id="KAJ5215516.1"/>
    </source>
</evidence>
<dbReference type="RefSeq" id="XP_058311329.1">
    <property type="nucleotide sequence ID" value="XM_058448985.1"/>
</dbReference>
<keyword evidence="3" id="KW-1185">Reference proteome</keyword>
<evidence type="ECO:0000256" key="1">
    <source>
        <dbReference type="SAM" id="MobiDB-lite"/>
    </source>
</evidence>
<reference evidence="2" key="1">
    <citation type="submission" date="2022-12" db="EMBL/GenBank/DDBJ databases">
        <authorList>
            <person name="Petersen C."/>
        </authorList>
    </citation>
    <scope>NUCLEOTIDE SEQUENCE</scope>
    <source>
        <strain evidence="2">IBT 15544</strain>
    </source>
</reference>
<feature type="region of interest" description="Disordered" evidence="1">
    <location>
        <begin position="1"/>
        <end position="35"/>
    </location>
</feature>
<name>A0A9W9N948_9EURO</name>
<accession>A0A9W9N948</accession>
<protein>
    <submittedName>
        <fullName evidence="2">Uncharacterized protein</fullName>
    </submittedName>
</protein>
<feature type="compositionally biased region" description="Polar residues" evidence="1">
    <location>
        <begin position="1"/>
        <end position="11"/>
    </location>
</feature>
<reference evidence="2" key="2">
    <citation type="journal article" date="2023" name="IMA Fungus">
        <title>Comparative genomic study of the Penicillium genus elucidates a diverse pangenome and 15 lateral gene transfer events.</title>
        <authorList>
            <person name="Petersen C."/>
            <person name="Sorensen T."/>
            <person name="Nielsen M.R."/>
            <person name="Sondergaard T.E."/>
            <person name="Sorensen J.L."/>
            <person name="Fitzpatrick D.A."/>
            <person name="Frisvad J.C."/>
            <person name="Nielsen K.L."/>
        </authorList>
    </citation>
    <scope>NUCLEOTIDE SEQUENCE</scope>
    <source>
        <strain evidence="2">IBT 15544</strain>
    </source>
</reference>
<gene>
    <name evidence="2" type="ORF">N7498_001923</name>
</gene>
<dbReference type="Proteomes" id="UP001150904">
    <property type="component" value="Unassembled WGS sequence"/>
</dbReference>
<dbReference type="OrthoDB" id="4362278at2759"/>
<feature type="region of interest" description="Disordered" evidence="1">
    <location>
        <begin position="708"/>
        <end position="766"/>
    </location>
</feature>
<proteinExistence type="predicted"/>
<dbReference type="EMBL" id="JAPQKR010000005">
    <property type="protein sequence ID" value="KAJ5215516.1"/>
    <property type="molecule type" value="Genomic_DNA"/>
</dbReference>
<feature type="compositionally biased region" description="Low complexity" evidence="1">
    <location>
        <begin position="731"/>
        <end position="741"/>
    </location>
</feature>
<sequence>MKQSVDQPSLESSDRSLDEVQKQASDQLERELRESRTNVHDQSLCRQQTISLSICPNYVKQWNMTAAFRELYQNWKDAILERFQLEHRDFQPCYENKRDCISIIVPDPSGPHGRGQALGFIKYEKKAGRVILANSCASLRPDDLQLGQTSKEGNHYLAGCRGEGLKLAAVVMSRNGYKTHMAAGGCDWSFRTPGPTRSQFSFVIRPSRNATSSLHTSPTSDMAQLRSHVERDVTITIGPERNRKRDKISLELFKKWLGATLDIRGFSYPSHIIETEAGDIILDASFHGKVFYKGILLSGSVSEAESFKLGYNFLAGTVNRDRQRLVEKQEEANIVRRIWEAAIGQHEESMLPIYVNLLRNSPRALDVALAERLLEAPTRSLIWKYLLQEANGERFYYNEASHARDVEIIRHVLRKEPVKLPKSLWDLLRPSSAIRTAEEEQISTFQYAPGCSTPNSTFSRTVQRVLKACMALSDCTKHIEVFFVQINDSAIDTFFDLEHQVLKVHHRWLDFDAMHRKYPCRDLLPSNLAGADAPFFCDHIIEELLRKALPTIFRTAPMSRATENGILRQIRHRLRHMPHSIMSKPMPQNKGLVVTWEDNETESFRKSCRSRVAYHVVLHEERCASAQSELLHGDAVTCAEGRDSCGCPAQLTSQCKKGVMFADLDCSKKYFPMIALNQRSAFYGYPPEATFPSGWVEARDLADAVSIRKQQDARMQSFPSWTESGPPSPAASPHQPQQLLPRVQQAQSSDMARELFIRQTKRQKKN</sequence>
<feature type="compositionally biased region" description="Polar residues" evidence="1">
    <location>
        <begin position="713"/>
        <end position="725"/>
    </location>
</feature>
<comment type="caution">
    <text evidence="2">The sequence shown here is derived from an EMBL/GenBank/DDBJ whole genome shotgun (WGS) entry which is preliminary data.</text>
</comment>
<feature type="compositionally biased region" description="Basic and acidic residues" evidence="1">
    <location>
        <begin position="12"/>
        <end position="35"/>
    </location>
</feature>
<evidence type="ECO:0000313" key="3">
    <source>
        <dbReference type="Proteomes" id="UP001150904"/>
    </source>
</evidence>
<dbReference type="GeneID" id="83176286"/>